<evidence type="ECO:0000259" key="2">
    <source>
        <dbReference type="PROSITE" id="PS50942"/>
    </source>
</evidence>
<evidence type="ECO:0008006" key="5">
    <source>
        <dbReference type="Google" id="ProtNLM"/>
    </source>
</evidence>
<gene>
    <name evidence="3" type="ORF">OXD698_LOCUS50250</name>
</gene>
<dbReference type="PROSITE" id="PS50179">
    <property type="entry name" value="VHS"/>
    <property type="match status" value="1"/>
</dbReference>
<dbReference type="InterPro" id="IPR008942">
    <property type="entry name" value="ENTH_VHS"/>
</dbReference>
<evidence type="ECO:0000313" key="3">
    <source>
        <dbReference type="EMBL" id="CAF4378734.1"/>
    </source>
</evidence>
<name>A0A820MXQ2_9BILA</name>
<dbReference type="SUPFAM" id="SSF48464">
    <property type="entry name" value="ENTH/VHS domain"/>
    <property type="match status" value="1"/>
</dbReference>
<dbReference type="AlphaFoldDB" id="A0A820MXQ2"/>
<dbReference type="PROSITE" id="PS50942">
    <property type="entry name" value="ENTH"/>
    <property type="match status" value="1"/>
</dbReference>
<dbReference type="InterPro" id="IPR002014">
    <property type="entry name" value="VHS_dom"/>
</dbReference>
<dbReference type="GO" id="GO:0030276">
    <property type="term" value="F:clathrin binding"/>
    <property type="evidence" value="ECO:0007669"/>
    <property type="project" value="TreeGrafter"/>
</dbReference>
<comment type="caution">
    <text evidence="3">The sequence shown here is derived from an EMBL/GenBank/DDBJ whole genome shotgun (WGS) entry which is preliminary data.</text>
</comment>
<organism evidence="3 4">
    <name type="scientific">Adineta steineri</name>
    <dbReference type="NCBI Taxonomy" id="433720"/>
    <lineage>
        <taxon>Eukaryota</taxon>
        <taxon>Metazoa</taxon>
        <taxon>Spiralia</taxon>
        <taxon>Gnathifera</taxon>
        <taxon>Rotifera</taxon>
        <taxon>Eurotatoria</taxon>
        <taxon>Bdelloidea</taxon>
        <taxon>Adinetida</taxon>
        <taxon>Adinetidae</taxon>
        <taxon>Adineta</taxon>
    </lineage>
</organism>
<dbReference type="GO" id="GO:0043130">
    <property type="term" value="F:ubiquitin binding"/>
    <property type="evidence" value="ECO:0007669"/>
    <property type="project" value="InterPro"/>
</dbReference>
<protein>
    <recommendedName>
        <fullName evidence="5">VHS domain-containing protein</fullName>
    </recommendedName>
</protein>
<dbReference type="GO" id="GO:0016020">
    <property type="term" value="C:membrane"/>
    <property type="evidence" value="ECO:0007669"/>
    <property type="project" value="TreeGrafter"/>
</dbReference>
<feature type="domain" description="VHS" evidence="1">
    <location>
        <begin position="23"/>
        <end position="78"/>
    </location>
</feature>
<dbReference type="GO" id="GO:0035091">
    <property type="term" value="F:phosphatidylinositol binding"/>
    <property type="evidence" value="ECO:0007669"/>
    <property type="project" value="InterPro"/>
</dbReference>
<accession>A0A820MXQ2</accession>
<proteinExistence type="predicted"/>
<dbReference type="GO" id="GO:0005768">
    <property type="term" value="C:endosome"/>
    <property type="evidence" value="ECO:0007669"/>
    <property type="project" value="TreeGrafter"/>
</dbReference>
<dbReference type="PANTHER" id="PTHR13856">
    <property type="entry name" value="VHS DOMAIN CONTAINING PROTEIN FAMILY"/>
    <property type="match status" value="1"/>
</dbReference>
<dbReference type="InterPro" id="IPR013809">
    <property type="entry name" value="ENTH"/>
</dbReference>
<dbReference type="EMBL" id="CAJOAZ010023798">
    <property type="protein sequence ID" value="CAF4378734.1"/>
    <property type="molecule type" value="Genomic_DNA"/>
</dbReference>
<dbReference type="GO" id="GO:0007165">
    <property type="term" value="P:signal transduction"/>
    <property type="evidence" value="ECO:0007669"/>
    <property type="project" value="TreeGrafter"/>
</dbReference>
<sequence>MTNFFRGNTNTHQSGLQQAIEKAIDGSQPSEDWSLIMKICDHVASQEESAKEAMKIIRKRLHVHPGNNGWRSIGYTLT</sequence>
<dbReference type="Proteomes" id="UP000663844">
    <property type="component" value="Unassembled WGS sequence"/>
</dbReference>
<feature type="domain" description="ENTH" evidence="2">
    <location>
        <begin position="8"/>
        <end position="78"/>
    </location>
</feature>
<dbReference type="Pfam" id="PF00790">
    <property type="entry name" value="VHS"/>
    <property type="match status" value="1"/>
</dbReference>
<evidence type="ECO:0000259" key="1">
    <source>
        <dbReference type="PROSITE" id="PS50179"/>
    </source>
</evidence>
<dbReference type="Gene3D" id="1.25.40.90">
    <property type="match status" value="1"/>
</dbReference>
<reference evidence="3" key="1">
    <citation type="submission" date="2021-02" db="EMBL/GenBank/DDBJ databases">
        <authorList>
            <person name="Nowell W R."/>
        </authorList>
    </citation>
    <scope>NUCLEOTIDE SEQUENCE</scope>
</reference>
<feature type="non-terminal residue" evidence="3">
    <location>
        <position position="1"/>
    </location>
</feature>
<dbReference type="PANTHER" id="PTHR13856:SF137">
    <property type="entry name" value="GH05942P"/>
    <property type="match status" value="1"/>
</dbReference>
<evidence type="ECO:0000313" key="4">
    <source>
        <dbReference type="Proteomes" id="UP000663844"/>
    </source>
</evidence>